<dbReference type="Pfam" id="PF01412">
    <property type="entry name" value="ArfGap"/>
    <property type="match status" value="1"/>
</dbReference>
<organism evidence="3 4">
    <name type="scientific">Miscanthus lutarioriparius</name>
    <dbReference type="NCBI Taxonomy" id="422564"/>
    <lineage>
        <taxon>Eukaryota</taxon>
        <taxon>Viridiplantae</taxon>
        <taxon>Streptophyta</taxon>
        <taxon>Embryophyta</taxon>
        <taxon>Tracheophyta</taxon>
        <taxon>Spermatophyta</taxon>
        <taxon>Magnoliopsida</taxon>
        <taxon>Liliopsida</taxon>
        <taxon>Poales</taxon>
        <taxon>Poaceae</taxon>
        <taxon>PACMAD clade</taxon>
        <taxon>Panicoideae</taxon>
        <taxon>Andropogonodae</taxon>
        <taxon>Andropogoneae</taxon>
        <taxon>Saccharinae</taxon>
        <taxon>Miscanthus</taxon>
    </lineage>
</organism>
<dbReference type="PANTHER" id="PTHR10894:SF24">
    <property type="entry name" value="OS02G0511800 PROTEIN"/>
    <property type="match status" value="1"/>
</dbReference>
<dbReference type="PANTHER" id="PTHR10894">
    <property type="entry name" value="NUCLEOLAR PROTEIN 5 NUCLEOLAR PROTEIN NOP5 NOP58"/>
    <property type="match status" value="1"/>
</dbReference>
<reference evidence="3" key="1">
    <citation type="submission" date="2020-10" db="EMBL/GenBank/DDBJ databases">
        <authorList>
            <person name="Han B."/>
            <person name="Lu T."/>
            <person name="Zhao Q."/>
            <person name="Huang X."/>
            <person name="Zhao Y."/>
        </authorList>
    </citation>
    <scope>NUCLEOTIDE SEQUENCE</scope>
</reference>
<dbReference type="GO" id="GO:0030515">
    <property type="term" value="F:snoRNA binding"/>
    <property type="evidence" value="ECO:0007669"/>
    <property type="project" value="InterPro"/>
</dbReference>
<dbReference type="GO" id="GO:0008270">
    <property type="term" value="F:zinc ion binding"/>
    <property type="evidence" value="ECO:0007669"/>
    <property type="project" value="UniProtKB-KW"/>
</dbReference>
<dbReference type="GO" id="GO:0005096">
    <property type="term" value="F:GTPase activator activity"/>
    <property type="evidence" value="ECO:0007669"/>
    <property type="project" value="InterPro"/>
</dbReference>
<dbReference type="SMART" id="SM00105">
    <property type="entry name" value="ArfGap"/>
    <property type="match status" value="1"/>
</dbReference>
<dbReference type="InterPro" id="IPR037278">
    <property type="entry name" value="ARFGAP/RecO"/>
</dbReference>
<dbReference type="EMBL" id="CAJGYO010000013">
    <property type="protein sequence ID" value="CAD6264885.1"/>
    <property type="molecule type" value="Genomic_DNA"/>
</dbReference>
<proteinExistence type="predicted"/>
<dbReference type="PRINTS" id="PR00405">
    <property type="entry name" value="REVINTRACTNG"/>
</dbReference>
<dbReference type="OrthoDB" id="661008at2759"/>
<accession>A0A811R4B3</accession>
<dbReference type="Pfam" id="PF23622">
    <property type="entry name" value="LRR_At1g61320_AtMIF1"/>
    <property type="match status" value="1"/>
</dbReference>
<keyword evidence="4" id="KW-1185">Reference proteome</keyword>
<name>A0A811R4B3_9POAL</name>
<comment type="caution">
    <text evidence="3">The sequence shown here is derived from an EMBL/GenBank/DDBJ whole genome shotgun (WGS) entry which is preliminary data.</text>
</comment>
<dbReference type="SUPFAM" id="SSF57863">
    <property type="entry name" value="ArfGap/RecO-like zinc finger"/>
    <property type="match status" value="1"/>
</dbReference>
<evidence type="ECO:0000313" key="3">
    <source>
        <dbReference type="EMBL" id="CAD6264885.1"/>
    </source>
</evidence>
<dbReference type="InterPro" id="IPR045056">
    <property type="entry name" value="Nop56/Nop58"/>
</dbReference>
<sequence>MYGHHFNDPDALENIWAHFGEEYRAKDIVWLKEFKAFKDKSSAINQDTGVNGELTGMIMRCCHPSRTLAVGNMESKRIIEKSLPVRCLFNETVMEAMWGLKNLMHVLVPAEKLELTKKDRLPMSQGLKWLLDRYGFGVKPEMVSEAMIMAACVLYDSDICERNLSTPLRKVVTSFRKVDGNNMCADCGASEPDWASLNLGALLCIECSWGAQKSWSAYIKANGWGVKNQIVSKSLHAKNGCTNMTPYRLLTRAPTPLGAKSALNSEMTLSGDWRGYILGKILEYIDKEFIRNHSMDENQLAQPMWNSVAANDKKAAYSLIVRSRANVNLVYGEMPSSPFLTLGKALQQEQPASPPDGSPRFFDCNSHDKISPREPLSPASTTARVHAQMTWRTVVKGSDTPSSLHFERKTSTCKASPLQVEFHARNLTTFEYYGRFIPIGLSHSLKIQSANIMFYEAVFQDALISLLNGLPNVENLTFRIAWLELIKKQCLWDNPLKFSRLKHVQLFLNIPGRNEDSILYSVSFLRATPFIEDLEVHFGGTTSLWLADVGPRRQDIGQCNPYNRLKKMCIAGFKGARGQVEFMLHVVENAPALEVITVDTHKRSTSAGDLWTIKSGPPPFEEAKRIAMTCLSRTIPPSVKLDVI</sequence>
<feature type="domain" description="Arf-GAP" evidence="2">
    <location>
        <begin position="169"/>
        <end position="208"/>
    </location>
</feature>
<dbReference type="GO" id="GO:0032040">
    <property type="term" value="C:small-subunit processome"/>
    <property type="evidence" value="ECO:0007669"/>
    <property type="project" value="InterPro"/>
</dbReference>
<evidence type="ECO:0000313" key="4">
    <source>
        <dbReference type="Proteomes" id="UP000604825"/>
    </source>
</evidence>
<dbReference type="AlphaFoldDB" id="A0A811R4B3"/>
<evidence type="ECO:0000259" key="2">
    <source>
        <dbReference type="PROSITE" id="PS50115"/>
    </source>
</evidence>
<dbReference type="Gene3D" id="1.10.220.150">
    <property type="entry name" value="Arf GTPase activating protein"/>
    <property type="match status" value="1"/>
</dbReference>
<keyword evidence="1" id="KW-0479">Metal-binding</keyword>
<dbReference type="InterPro" id="IPR001164">
    <property type="entry name" value="ArfGAP_dom"/>
</dbReference>
<dbReference type="PROSITE" id="PS50115">
    <property type="entry name" value="ARFGAP"/>
    <property type="match status" value="1"/>
</dbReference>
<gene>
    <name evidence="3" type="ORF">NCGR_LOCUS48190</name>
</gene>
<keyword evidence="1" id="KW-0862">Zinc</keyword>
<evidence type="ECO:0000256" key="1">
    <source>
        <dbReference type="PROSITE-ProRule" id="PRU00288"/>
    </source>
</evidence>
<dbReference type="Proteomes" id="UP000604825">
    <property type="component" value="Unassembled WGS sequence"/>
</dbReference>
<dbReference type="GO" id="GO:0031428">
    <property type="term" value="C:box C/D methylation guide snoRNP complex"/>
    <property type="evidence" value="ECO:0007669"/>
    <property type="project" value="InterPro"/>
</dbReference>
<keyword evidence="1" id="KW-0863">Zinc-finger</keyword>
<protein>
    <recommendedName>
        <fullName evidence="2">Arf-GAP domain-containing protein</fullName>
    </recommendedName>
</protein>
<dbReference type="InterPro" id="IPR055357">
    <property type="entry name" value="LRR_At1g61320_AtMIF1"/>
</dbReference>
<dbReference type="InterPro" id="IPR038508">
    <property type="entry name" value="ArfGAP_dom_sf"/>
</dbReference>